<comment type="subcellular location">
    <subcellularLocation>
        <location evidence="2">Cytoplasm</location>
        <location evidence="2">Cytosol</location>
    </subcellularLocation>
    <subcellularLocation>
        <location evidence="1">Nucleus</location>
    </subcellularLocation>
</comment>
<evidence type="ECO:0000256" key="4">
    <source>
        <dbReference type="ARBA" id="ARBA00022917"/>
    </source>
</evidence>
<dbReference type="Gene3D" id="1.20.1050.130">
    <property type="match status" value="1"/>
</dbReference>
<dbReference type="GO" id="GO:0017101">
    <property type="term" value="C:aminoacyl-tRNA synthetase multienzyme complex"/>
    <property type="evidence" value="ECO:0007669"/>
    <property type="project" value="InterPro"/>
</dbReference>
<dbReference type="STRING" id="35570.A0A1I8Q9D9"/>
<dbReference type="InterPro" id="IPR041503">
    <property type="entry name" value="AIMP2_thioredoxin"/>
</dbReference>
<dbReference type="GO" id="GO:0005634">
    <property type="term" value="C:nucleus"/>
    <property type="evidence" value="ECO:0007669"/>
    <property type="project" value="UniProtKB-SubCell"/>
</dbReference>
<dbReference type="OrthoDB" id="424586at2759"/>
<evidence type="ECO:0000259" key="6">
    <source>
        <dbReference type="Pfam" id="PF18569"/>
    </source>
</evidence>
<dbReference type="EnsemblMetazoa" id="SCAU015076-RA">
    <property type="protein sequence ID" value="SCAU015076-PA"/>
    <property type="gene ID" value="SCAU015076"/>
</dbReference>
<evidence type="ECO:0000313" key="8">
    <source>
        <dbReference type="Proteomes" id="UP000095300"/>
    </source>
</evidence>
<dbReference type="InterPro" id="IPR036282">
    <property type="entry name" value="Glutathione-S-Trfase_C_sf"/>
</dbReference>
<proteinExistence type="predicted"/>
<dbReference type="PANTHER" id="PTHR13438">
    <property type="entry name" value="AMINOACYL TRNA SYNTHASE COMPLEX-INTERACTING MULTIFUNCTIONAL PROTEIN"/>
    <property type="match status" value="1"/>
</dbReference>
<dbReference type="InterPro" id="IPR042360">
    <property type="entry name" value="AIMP2"/>
</dbReference>
<keyword evidence="8" id="KW-1185">Reference proteome</keyword>
<name>A0A1I8Q9D9_STOCA</name>
<gene>
    <name evidence="7" type="primary">106087070</name>
</gene>
<dbReference type="VEuPathDB" id="VectorBase:SCAU015076"/>
<protein>
    <recommendedName>
        <fullName evidence="6">AIMP2 thioredoxin-like domain-containing protein</fullName>
    </recommendedName>
</protein>
<evidence type="ECO:0000256" key="1">
    <source>
        <dbReference type="ARBA" id="ARBA00004123"/>
    </source>
</evidence>
<dbReference type="Proteomes" id="UP000095300">
    <property type="component" value="Unassembled WGS sequence"/>
</dbReference>
<dbReference type="GO" id="GO:0006412">
    <property type="term" value="P:translation"/>
    <property type="evidence" value="ECO:0007669"/>
    <property type="project" value="UniProtKB-KW"/>
</dbReference>
<dbReference type="Pfam" id="PF18569">
    <property type="entry name" value="Thioredoxin_16"/>
    <property type="match status" value="1"/>
</dbReference>
<dbReference type="PANTHER" id="PTHR13438:SF2">
    <property type="entry name" value="AMINOACYL TRNA SYNTHASE COMPLEX-INTERACTING MULTIFUNCTIONAL PROTEIN 2"/>
    <property type="match status" value="1"/>
</dbReference>
<evidence type="ECO:0000256" key="2">
    <source>
        <dbReference type="ARBA" id="ARBA00004514"/>
    </source>
</evidence>
<keyword evidence="4" id="KW-0648">Protein biosynthesis</keyword>
<evidence type="ECO:0000256" key="3">
    <source>
        <dbReference type="ARBA" id="ARBA00022490"/>
    </source>
</evidence>
<feature type="domain" description="AIMP2 thioredoxin-like" evidence="6">
    <location>
        <begin position="141"/>
        <end position="231"/>
    </location>
</feature>
<keyword evidence="3" id="KW-0963">Cytoplasm</keyword>
<dbReference type="AlphaFoldDB" id="A0A1I8Q9D9"/>
<organism evidence="7 8">
    <name type="scientific">Stomoxys calcitrans</name>
    <name type="common">Stable fly</name>
    <name type="synonym">Conops calcitrans</name>
    <dbReference type="NCBI Taxonomy" id="35570"/>
    <lineage>
        <taxon>Eukaryota</taxon>
        <taxon>Metazoa</taxon>
        <taxon>Ecdysozoa</taxon>
        <taxon>Arthropoda</taxon>
        <taxon>Hexapoda</taxon>
        <taxon>Insecta</taxon>
        <taxon>Pterygota</taxon>
        <taxon>Neoptera</taxon>
        <taxon>Endopterygota</taxon>
        <taxon>Diptera</taxon>
        <taxon>Brachycera</taxon>
        <taxon>Muscomorpha</taxon>
        <taxon>Muscoidea</taxon>
        <taxon>Muscidae</taxon>
        <taxon>Stomoxys</taxon>
    </lineage>
</organism>
<keyword evidence="5" id="KW-0539">Nucleus</keyword>
<sequence>MYELKTLLPKFDINLPKCMYEMKNLNTNTLAEDTHSGGHASVSNGFLKFFGMTITPTPTASAVSTCCPLDLDKLGLQIQQILKVSCDDAQSVVQRQEKVLLQLDELKKQLAGIRSTLGLCQKGLQHTSFVSSNNGGLREEPLHDIVINGHPNFIPYALLAMKNAWKELFTIDVKTFTHSTMNDIGKEAKAFEEALKSVPINPALPKVNVTLIWKNCEHTEMISSPTMYVPIYGEVNIIRYLGRVGPTEYRYEDSLLCNEIDAVLDICYQLLRCTTPKSKANMIRTLNNRLQKQQYFGGDKMSIADIGVHSSLRRMPSITDKDLTPSLLEWRKRAAKVTLI</sequence>
<evidence type="ECO:0000313" key="7">
    <source>
        <dbReference type="EnsemblMetazoa" id="SCAU015076-PA"/>
    </source>
</evidence>
<dbReference type="GO" id="GO:0005829">
    <property type="term" value="C:cytosol"/>
    <property type="evidence" value="ECO:0007669"/>
    <property type="project" value="UniProtKB-SubCell"/>
</dbReference>
<accession>A0A1I8Q9D9</accession>
<dbReference type="CDD" id="cd00299">
    <property type="entry name" value="GST_C_family"/>
    <property type="match status" value="1"/>
</dbReference>
<reference evidence="7" key="1">
    <citation type="submission" date="2020-05" db="UniProtKB">
        <authorList>
            <consortium name="EnsemblMetazoa"/>
        </authorList>
    </citation>
    <scope>IDENTIFICATION</scope>
    <source>
        <strain evidence="7">USDA</strain>
    </source>
</reference>
<dbReference type="KEGG" id="scac:106087070"/>
<dbReference type="SUPFAM" id="SSF47616">
    <property type="entry name" value="GST C-terminal domain-like"/>
    <property type="match status" value="1"/>
</dbReference>
<evidence type="ECO:0000256" key="5">
    <source>
        <dbReference type="ARBA" id="ARBA00023242"/>
    </source>
</evidence>